<evidence type="ECO:0000313" key="5">
    <source>
        <dbReference type="Proteomes" id="UP000694545"/>
    </source>
</evidence>
<name>A0A8D2Q580_VARKO</name>
<dbReference type="FunFam" id="1.10.4020.10:FF:000001">
    <property type="entry name" value="zinc finger protein 263 isoform X1"/>
    <property type="match status" value="1"/>
</dbReference>
<reference evidence="4" key="2">
    <citation type="submission" date="2025-09" db="UniProtKB">
        <authorList>
            <consortium name="Ensembl"/>
        </authorList>
    </citation>
    <scope>IDENTIFICATION</scope>
</reference>
<evidence type="ECO:0000313" key="4">
    <source>
        <dbReference type="Ensembl" id="ENSVKKP00000019731.1"/>
    </source>
</evidence>
<feature type="domain" description="SCAN box" evidence="3">
    <location>
        <begin position="84"/>
        <end position="158"/>
    </location>
</feature>
<proteinExistence type="predicted"/>
<dbReference type="CDD" id="cd07936">
    <property type="entry name" value="SCAN"/>
    <property type="match status" value="1"/>
</dbReference>
<dbReference type="InterPro" id="IPR038269">
    <property type="entry name" value="SCAN_sf"/>
</dbReference>
<dbReference type="InterPro" id="IPR003309">
    <property type="entry name" value="SCAN_dom"/>
</dbReference>
<dbReference type="PROSITE" id="PS50804">
    <property type="entry name" value="SCAN_BOX"/>
    <property type="match status" value="1"/>
</dbReference>
<evidence type="ECO:0000259" key="3">
    <source>
        <dbReference type="PROSITE" id="PS50804"/>
    </source>
</evidence>
<dbReference type="Proteomes" id="UP000694545">
    <property type="component" value="Unplaced"/>
</dbReference>
<organism evidence="4 5">
    <name type="scientific">Varanus komodoensis</name>
    <name type="common">Komodo dragon</name>
    <dbReference type="NCBI Taxonomy" id="61221"/>
    <lineage>
        <taxon>Eukaryota</taxon>
        <taxon>Metazoa</taxon>
        <taxon>Chordata</taxon>
        <taxon>Craniata</taxon>
        <taxon>Vertebrata</taxon>
        <taxon>Euteleostomi</taxon>
        <taxon>Lepidosauria</taxon>
        <taxon>Squamata</taxon>
        <taxon>Bifurcata</taxon>
        <taxon>Unidentata</taxon>
        <taxon>Episquamata</taxon>
        <taxon>Toxicofera</taxon>
        <taxon>Anguimorpha</taxon>
        <taxon>Paleoanguimorpha</taxon>
        <taxon>Varanoidea</taxon>
        <taxon>Varanidae</taxon>
        <taxon>Varanus</taxon>
    </lineage>
</organism>
<protein>
    <recommendedName>
        <fullName evidence="3">SCAN box domain-containing protein</fullName>
    </recommendedName>
</protein>
<dbReference type="PANTHER" id="PTHR45935">
    <property type="entry name" value="PROTEIN ZBED8-RELATED"/>
    <property type="match status" value="1"/>
</dbReference>
<reference evidence="4" key="1">
    <citation type="submission" date="2025-08" db="UniProtKB">
        <authorList>
            <consortium name="Ensembl"/>
        </authorList>
    </citation>
    <scope>IDENTIFICATION</scope>
</reference>
<keyword evidence="1" id="KW-0539">Nucleus</keyword>
<dbReference type="Gene3D" id="1.10.4020.10">
    <property type="entry name" value="DNA breaking-rejoining enzymes"/>
    <property type="match status" value="1"/>
</dbReference>
<dbReference type="InterPro" id="IPR050916">
    <property type="entry name" value="SCAN-C2H2_zinc_finger"/>
</dbReference>
<dbReference type="SMART" id="SM00431">
    <property type="entry name" value="SCAN"/>
    <property type="match status" value="1"/>
</dbReference>
<keyword evidence="5" id="KW-1185">Reference proteome</keyword>
<dbReference type="SUPFAM" id="SSF47353">
    <property type="entry name" value="Retrovirus capsid dimerization domain-like"/>
    <property type="match status" value="1"/>
</dbReference>
<dbReference type="AlphaFoldDB" id="A0A8D2Q580"/>
<sequence>MYYYIYIPPFFPPKELKVDYIILLLSILSSQPRACEVGRAEHLCPAQSHPVISIAEWRLEPGVPRSPAREAVLSNGSTEAEIQRRRFRGFCYQEAEGPREACSQLRELCHQWLKPERRTKEQIVELVALEQFLAILPAEIQRWVRGHRTESCSLAVALDFLRQRQEDGRCGKQVMQGLAFRKVTEGPNPQGGIPRSPGVGWAGSLGQLLSRMQNNALFGKRGKQTKPKDSAPSGNH</sequence>
<feature type="region of interest" description="Disordered" evidence="2">
    <location>
        <begin position="216"/>
        <end position="236"/>
    </location>
</feature>
<dbReference type="PANTHER" id="PTHR45935:SF15">
    <property type="entry name" value="SCAN BOX DOMAIN-CONTAINING PROTEIN"/>
    <property type="match status" value="1"/>
</dbReference>
<evidence type="ECO:0000256" key="1">
    <source>
        <dbReference type="ARBA" id="ARBA00023242"/>
    </source>
</evidence>
<dbReference type="Pfam" id="PF02023">
    <property type="entry name" value="SCAN"/>
    <property type="match status" value="1"/>
</dbReference>
<dbReference type="Ensembl" id="ENSVKKT00000020217.1">
    <property type="protein sequence ID" value="ENSVKKP00000019731.1"/>
    <property type="gene ID" value="ENSVKKG00000013357.1"/>
</dbReference>
<evidence type="ECO:0000256" key="2">
    <source>
        <dbReference type="SAM" id="MobiDB-lite"/>
    </source>
</evidence>
<accession>A0A8D2Q580</accession>